<evidence type="ECO:0000313" key="3">
    <source>
        <dbReference type="Proteomes" id="UP000824633"/>
    </source>
</evidence>
<dbReference type="RefSeq" id="WP_224033087.1">
    <property type="nucleotide sequence ID" value="NZ_AP024849.1"/>
</dbReference>
<name>A0ABN6J018_9CLOT</name>
<evidence type="ECO:0000259" key="1">
    <source>
        <dbReference type="Pfam" id="PF20038"/>
    </source>
</evidence>
<proteinExistence type="predicted"/>
<feature type="domain" description="Helix-turn-helix" evidence="1">
    <location>
        <begin position="86"/>
        <end position="144"/>
    </location>
</feature>
<dbReference type="Proteomes" id="UP000824633">
    <property type="component" value="Chromosome"/>
</dbReference>
<evidence type="ECO:0000313" key="2">
    <source>
        <dbReference type="EMBL" id="BCZ46670.1"/>
    </source>
</evidence>
<dbReference type="Pfam" id="PF20038">
    <property type="entry name" value="HTH_59"/>
    <property type="match status" value="1"/>
</dbReference>
<accession>A0ABN6J018</accession>
<organism evidence="2 3">
    <name type="scientific">Clostridium gelidum</name>
    <dbReference type="NCBI Taxonomy" id="704125"/>
    <lineage>
        <taxon>Bacteria</taxon>
        <taxon>Bacillati</taxon>
        <taxon>Bacillota</taxon>
        <taxon>Clostridia</taxon>
        <taxon>Eubacteriales</taxon>
        <taxon>Clostridiaceae</taxon>
        <taxon>Clostridium</taxon>
    </lineage>
</organism>
<keyword evidence="3" id="KW-1185">Reference proteome</keyword>
<reference evidence="3" key="1">
    <citation type="submission" date="2021-07" db="EMBL/GenBank/DDBJ databases">
        <title>Complete genome sequencing of a Clostridium isolate.</title>
        <authorList>
            <person name="Ueki A."/>
            <person name="Tonouchi A."/>
        </authorList>
    </citation>
    <scope>NUCLEOTIDE SEQUENCE [LARGE SCALE GENOMIC DNA]</scope>
    <source>
        <strain evidence="3">C5S11</strain>
    </source>
</reference>
<gene>
    <name evidence="2" type="ORF">psyc5s11_27370</name>
</gene>
<protein>
    <recommendedName>
        <fullName evidence="1">Helix-turn-helix domain-containing protein</fullName>
    </recommendedName>
</protein>
<dbReference type="InterPro" id="IPR045403">
    <property type="entry name" value="HTH_59_Firmicutes_type"/>
</dbReference>
<sequence>MTITIVTAENRRLYPAIVYSLEDKEQKNPIFDIDDIFDLLYKSQNILVISTQFDQYGKELKIFNGELGKSDIKALFSAKDIKAGNELDCVMTLSEAAKKWGLSNGSTIRKSIERGKFEQDEIKQAGDVWITTYSAMERVFGSIKNEENAYVIYDDFECVYLTKMYYQYCNLGYIRDINSAYYNKILKDYEEKYQYVKGIFENALRAIRNNEKVIIKKSRNNKVREILTTEGEFFLYLNTFHSRRNMAPEMLNRLMEELKAIRK</sequence>
<dbReference type="EMBL" id="AP024849">
    <property type="protein sequence ID" value="BCZ46670.1"/>
    <property type="molecule type" value="Genomic_DNA"/>
</dbReference>